<organism evidence="2 3">
    <name type="scientific">Fasciola gigantica</name>
    <name type="common">Giant liver fluke</name>
    <dbReference type="NCBI Taxonomy" id="46835"/>
    <lineage>
        <taxon>Eukaryota</taxon>
        <taxon>Metazoa</taxon>
        <taxon>Spiralia</taxon>
        <taxon>Lophotrochozoa</taxon>
        <taxon>Platyhelminthes</taxon>
        <taxon>Trematoda</taxon>
        <taxon>Digenea</taxon>
        <taxon>Plagiorchiida</taxon>
        <taxon>Echinostomata</taxon>
        <taxon>Echinostomatoidea</taxon>
        <taxon>Fasciolidae</taxon>
        <taxon>Fasciola</taxon>
    </lineage>
</organism>
<accession>A0A504YRC1</accession>
<comment type="caution">
    <text evidence="2">The sequence shown here is derived from an EMBL/GenBank/DDBJ whole genome shotgun (WGS) entry which is preliminary data.</text>
</comment>
<keyword evidence="1" id="KW-0175">Coiled coil</keyword>
<name>A0A504YRC1_FASGI</name>
<dbReference type="EMBL" id="SUNJ01006399">
    <property type="protein sequence ID" value="TPP62831.1"/>
    <property type="molecule type" value="Genomic_DNA"/>
</dbReference>
<dbReference type="AlphaFoldDB" id="A0A504YRC1"/>
<feature type="coiled-coil region" evidence="1">
    <location>
        <begin position="3"/>
        <end position="34"/>
    </location>
</feature>
<evidence type="ECO:0000256" key="1">
    <source>
        <dbReference type="SAM" id="Coils"/>
    </source>
</evidence>
<dbReference type="Proteomes" id="UP000316759">
    <property type="component" value="Unassembled WGS sequence"/>
</dbReference>
<sequence>MDSQEARKVLDRILAELKNKTRRAKEQAAAAAAAPSGLACTGGDPSPISHRTIYELNMVGFMSVQNSGYGNWSSDHRTAVSPARVCHHRINAFMHQVGCWSLQPATL</sequence>
<evidence type="ECO:0000313" key="2">
    <source>
        <dbReference type="EMBL" id="TPP62831.1"/>
    </source>
</evidence>
<protein>
    <submittedName>
        <fullName evidence="2">Uncharacterized protein</fullName>
    </submittedName>
</protein>
<reference evidence="2 3" key="1">
    <citation type="submission" date="2019-04" db="EMBL/GenBank/DDBJ databases">
        <title>Annotation for the trematode Fasciola gigantica.</title>
        <authorList>
            <person name="Choi Y.-J."/>
        </authorList>
    </citation>
    <scope>NUCLEOTIDE SEQUENCE [LARGE SCALE GENOMIC DNA]</scope>
    <source>
        <strain evidence="2">Uganda_cow_1</strain>
    </source>
</reference>
<proteinExistence type="predicted"/>
<keyword evidence="3" id="KW-1185">Reference proteome</keyword>
<evidence type="ECO:0000313" key="3">
    <source>
        <dbReference type="Proteomes" id="UP000316759"/>
    </source>
</evidence>
<gene>
    <name evidence="2" type="ORF">FGIG_04897</name>
</gene>